<comment type="caution">
    <text evidence="2">The sequence shown here is derived from an EMBL/GenBank/DDBJ whole genome shotgun (WGS) entry which is preliminary data.</text>
</comment>
<organism evidence="2 3">
    <name type="scientific">Neonectria punicea</name>
    <dbReference type="NCBI Taxonomy" id="979145"/>
    <lineage>
        <taxon>Eukaryota</taxon>
        <taxon>Fungi</taxon>
        <taxon>Dikarya</taxon>
        <taxon>Ascomycota</taxon>
        <taxon>Pezizomycotina</taxon>
        <taxon>Sordariomycetes</taxon>
        <taxon>Hypocreomycetidae</taxon>
        <taxon>Hypocreales</taxon>
        <taxon>Nectriaceae</taxon>
        <taxon>Neonectria</taxon>
    </lineage>
</organism>
<sequence length="291" mass="33770">MENSFPQFGRFLPEIRRLIWEAMLPVDDDDLALCLFGWRWYMQFLDASNEMEEFQGVDHAPYIQVPLPAAVFVCREAREVVGPWIARRNLTMRLRDETQGHVLVREWNRERDPVYVSLDAWDDFKALQQDWDTGVEELGASITHLALPAFTAYFSIETLAALLEWMPNLRSVSVIWGELPAPRSSKRARPPNAPEDLWYEVQVQPRWELEAEDGEMVQMCSRGPEGGGMTLAPAEELADLKDDMEEQWAVCEVPEGFVDEEGDGLTFRQVHVRVRERGVDDWHWHVADRKR</sequence>
<keyword evidence="3" id="KW-1185">Reference proteome</keyword>
<feature type="domain" description="2EXR" evidence="1">
    <location>
        <begin position="5"/>
        <end position="87"/>
    </location>
</feature>
<evidence type="ECO:0000313" key="3">
    <source>
        <dbReference type="Proteomes" id="UP001498476"/>
    </source>
</evidence>
<protein>
    <recommendedName>
        <fullName evidence="1">2EXR domain-containing protein</fullName>
    </recommendedName>
</protein>
<evidence type="ECO:0000313" key="2">
    <source>
        <dbReference type="EMBL" id="KAK7416240.1"/>
    </source>
</evidence>
<reference evidence="2 3" key="1">
    <citation type="journal article" date="2025" name="Microbiol. Resour. Announc.">
        <title>Draft genome sequences for Neonectria magnoliae and Neonectria punicea, canker pathogens of Liriodendron tulipifera and Acer saccharum in West Virginia.</title>
        <authorList>
            <person name="Petronek H.M."/>
            <person name="Kasson M.T."/>
            <person name="Metheny A.M."/>
            <person name="Stauder C.M."/>
            <person name="Lovett B."/>
            <person name="Lynch S.C."/>
            <person name="Garnas J.R."/>
            <person name="Kasson L.R."/>
            <person name="Stajich J.E."/>
        </authorList>
    </citation>
    <scope>NUCLEOTIDE SEQUENCE [LARGE SCALE GENOMIC DNA]</scope>
    <source>
        <strain evidence="2 3">NRRL 64653</strain>
    </source>
</reference>
<evidence type="ECO:0000259" key="1">
    <source>
        <dbReference type="Pfam" id="PF20150"/>
    </source>
</evidence>
<gene>
    <name evidence="2" type="ORF">QQX98_005311</name>
</gene>
<name>A0ABR1H5B8_9HYPO</name>
<accession>A0ABR1H5B8</accession>
<proteinExistence type="predicted"/>
<dbReference type="Pfam" id="PF20150">
    <property type="entry name" value="2EXR"/>
    <property type="match status" value="1"/>
</dbReference>
<dbReference type="InterPro" id="IPR045518">
    <property type="entry name" value="2EXR"/>
</dbReference>
<dbReference type="Proteomes" id="UP001498476">
    <property type="component" value="Unassembled WGS sequence"/>
</dbReference>
<dbReference type="EMBL" id="JAZAVJ010000071">
    <property type="protein sequence ID" value="KAK7416240.1"/>
    <property type="molecule type" value="Genomic_DNA"/>
</dbReference>